<proteinExistence type="predicted"/>
<evidence type="ECO:0000313" key="3">
    <source>
        <dbReference type="Proteomes" id="UP000235659"/>
    </source>
</evidence>
<keyword evidence="3" id="KW-1185">Reference proteome</keyword>
<gene>
    <name evidence="2" type="ORF">C0Z16_04070</name>
    <name evidence="1" type="ORF">LMG27174_02117</name>
</gene>
<reference evidence="1 4" key="2">
    <citation type="submission" date="2020-04" db="EMBL/GenBank/DDBJ databases">
        <authorList>
            <person name="De Canck E."/>
        </authorList>
    </citation>
    <scope>NUCLEOTIDE SEQUENCE [LARGE SCALE GENOMIC DNA]</scope>
    <source>
        <strain evidence="1 4">LMG 27174</strain>
    </source>
</reference>
<dbReference type="RefSeq" id="WP_102630894.1">
    <property type="nucleotide sequence ID" value="NZ_CADIJZ010000006.1"/>
</dbReference>
<dbReference type="EMBL" id="PNXY01000002">
    <property type="protein sequence ID" value="PMS33720.1"/>
    <property type="molecule type" value="Genomic_DNA"/>
</dbReference>
<protein>
    <submittedName>
        <fullName evidence="1">Uncharacterized protein</fullName>
    </submittedName>
</protein>
<accession>A0A2N7WWG1</accession>
<dbReference type="EMBL" id="CADIJZ010000006">
    <property type="protein sequence ID" value="CAB3670257.1"/>
    <property type="molecule type" value="Genomic_DNA"/>
</dbReference>
<name>A0A2N7WWG1_9BURK</name>
<evidence type="ECO:0000313" key="1">
    <source>
        <dbReference type="EMBL" id="CAB3670257.1"/>
    </source>
</evidence>
<dbReference type="Proteomes" id="UP000235659">
    <property type="component" value="Unassembled WGS sequence"/>
</dbReference>
<sequence>MIDANGSPQQAFAVFELLSDLRARIWIRYCVELHELIREQRYHPAMPTSTTAGAGSESVFLTSRAAMPAGHGRIVHSSLRHRLVSDLHCREQVLVRPLKTTATTRRSCCKRDNGFLSSS</sequence>
<evidence type="ECO:0000313" key="4">
    <source>
        <dbReference type="Proteomes" id="UP000494205"/>
    </source>
</evidence>
<dbReference type="AlphaFoldDB" id="A0A2N7WWG1"/>
<dbReference type="OrthoDB" id="8910946at2"/>
<dbReference type="Proteomes" id="UP000494205">
    <property type="component" value="Unassembled WGS sequence"/>
</dbReference>
<evidence type="ECO:0000313" key="2">
    <source>
        <dbReference type="EMBL" id="PMS33720.1"/>
    </source>
</evidence>
<reference evidence="2 3" key="1">
    <citation type="submission" date="2018-01" db="EMBL/GenBank/DDBJ databases">
        <title>Whole genome analyses suggest that Burkholderia sensu lato contains two further novel genera in the rhizoxinica-symbiotica group Mycetohabitans gen. nov., and Trinickia gen. nov.: implications for the evolution of diazotrophy and nodulation in the Burkholderiaceae.</title>
        <authorList>
            <person name="Estrada-de los Santos P."/>
            <person name="Palmer M."/>
            <person name="Chavez-Ramirez B."/>
            <person name="Beukes C."/>
            <person name="Steenkamp E.T."/>
            <person name="Hirsch A.M."/>
            <person name="Manyaka P."/>
            <person name="Maluk M."/>
            <person name="Lafos M."/>
            <person name="Crook M."/>
            <person name="Gross E."/>
            <person name="Simon M.F."/>
            <person name="Bueno dos Reis Junior F."/>
            <person name="Poole P.S."/>
            <person name="Venter S.N."/>
            <person name="James E.K."/>
        </authorList>
    </citation>
    <scope>NUCLEOTIDE SEQUENCE [LARGE SCALE GENOMIC DNA]</scope>
    <source>
        <strain evidence="2 3">WSM 3937</strain>
    </source>
</reference>
<organism evidence="1 4">
    <name type="scientific">Paraburkholderia rhynchosiae</name>
    <dbReference type="NCBI Taxonomy" id="487049"/>
    <lineage>
        <taxon>Bacteria</taxon>
        <taxon>Pseudomonadati</taxon>
        <taxon>Pseudomonadota</taxon>
        <taxon>Betaproteobacteria</taxon>
        <taxon>Burkholderiales</taxon>
        <taxon>Burkholderiaceae</taxon>
        <taxon>Paraburkholderia</taxon>
    </lineage>
</organism>